<dbReference type="AlphaFoldDB" id="A0A2P2P1X1"/>
<reference evidence="1" key="1">
    <citation type="submission" date="2018-02" db="EMBL/GenBank/DDBJ databases">
        <title>Rhizophora mucronata_Transcriptome.</title>
        <authorList>
            <person name="Meera S.P."/>
            <person name="Sreeshan A."/>
            <person name="Augustine A."/>
        </authorList>
    </citation>
    <scope>NUCLEOTIDE SEQUENCE</scope>
    <source>
        <tissue evidence="1">Leaf</tissue>
    </source>
</reference>
<protein>
    <submittedName>
        <fullName evidence="1">Uncharacterized protein</fullName>
    </submittedName>
</protein>
<dbReference type="EMBL" id="GGEC01068274">
    <property type="protein sequence ID" value="MBX48758.1"/>
    <property type="molecule type" value="Transcribed_RNA"/>
</dbReference>
<evidence type="ECO:0000313" key="1">
    <source>
        <dbReference type="EMBL" id="MBX48758.1"/>
    </source>
</evidence>
<accession>A0A2P2P1X1</accession>
<proteinExistence type="predicted"/>
<organism evidence="1">
    <name type="scientific">Rhizophora mucronata</name>
    <name type="common">Asiatic mangrove</name>
    <dbReference type="NCBI Taxonomy" id="61149"/>
    <lineage>
        <taxon>Eukaryota</taxon>
        <taxon>Viridiplantae</taxon>
        <taxon>Streptophyta</taxon>
        <taxon>Embryophyta</taxon>
        <taxon>Tracheophyta</taxon>
        <taxon>Spermatophyta</taxon>
        <taxon>Magnoliopsida</taxon>
        <taxon>eudicotyledons</taxon>
        <taxon>Gunneridae</taxon>
        <taxon>Pentapetalae</taxon>
        <taxon>rosids</taxon>
        <taxon>fabids</taxon>
        <taxon>Malpighiales</taxon>
        <taxon>Rhizophoraceae</taxon>
        <taxon>Rhizophora</taxon>
    </lineage>
</organism>
<name>A0A2P2P1X1_RHIMU</name>
<sequence>MTKKLELIVILYTSCKGKRCLHNGTIMCGLWCSVCCDVYNCSLILVSVISIVPCNMNRLRNDLLC</sequence>